<dbReference type="SUPFAM" id="SSF57501">
    <property type="entry name" value="Cystine-knot cytokines"/>
    <property type="match status" value="1"/>
</dbReference>
<feature type="chain" id="PRO_5044754442" evidence="2">
    <location>
        <begin position="18"/>
        <end position="375"/>
    </location>
</feature>
<dbReference type="EMBL" id="JBICCN010000254">
    <property type="protein sequence ID" value="KAL3083046.1"/>
    <property type="molecule type" value="Genomic_DNA"/>
</dbReference>
<keyword evidence="2" id="KW-0732">Signal</keyword>
<accession>A0ABD2IUP9</accession>
<dbReference type="Proteomes" id="UP001620645">
    <property type="component" value="Unassembled WGS sequence"/>
</dbReference>
<dbReference type="AlphaFoldDB" id="A0ABD2IUP9"/>
<name>A0ABD2IUP9_HETSC</name>
<comment type="caution">
    <text evidence="3">The sequence shown here is derived from an EMBL/GenBank/DDBJ whole genome shotgun (WGS) entry which is preliminary data.</text>
</comment>
<organism evidence="3 4">
    <name type="scientific">Heterodera schachtii</name>
    <name type="common">Sugarbeet cyst nematode worm</name>
    <name type="synonym">Tylenchus schachtii</name>
    <dbReference type="NCBI Taxonomy" id="97005"/>
    <lineage>
        <taxon>Eukaryota</taxon>
        <taxon>Metazoa</taxon>
        <taxon>Ecdysozoa</taxon>
        <taxon>Nematoda</taxon>
        <taxon>Chromadorea</taxon>
        <taxon>Rhabditida</taxon>
        <taxon>Tylenchina</taxon>
        <taxon>Tylenchomorpha</taxon>
        <taxon>Tylenchoidea</taxon>
        <taxon>Heteroderidae</taxon>
        <taxon>Heteroderinae</taxon>
        <taxon>Heterodera</taxon>
    </lineage>
</organism>
<dbReference type="PANTHER" id="PTHR33995:SF13">
    <property type="entry name" value="CTCK DOMAIN-CONTAINING PROTEIN"/>
    <property type="match status" value="1"/>
</dbReference>
<protein>
    <submittedName>
        <fullName evidence="3">Uncharacterized protein</fullName>
    </submittedName>
</protein>
<reference evidence="3 4" key="1">
    <citation type="submission" date="2024-10" db="EMBL/GenBank/DDBJ databases">
        <authorList>
            <person name="Kim D."/>
        </authorList>
    </citation>
    <scope>NUCLEOTIDE SEQUENCE [LARGE SCALE GENOMIC DNA]</scope>
    <source>
        <strain evidence="3">Taebaek</strain>
    </source>
</reference>
<evidence type="ECO:0000256" key="2">
    <source>
        <dbReference type="SAM" id="SignalP"/>
    </source>
</evidence>
<evidence type="ECO:0000256" key="1">
    <source>
        <dbReference type="SAM" id="MobiDB-lite"/>
    </source>
</evidence>
<gene>
    <name evidence="3" type="ORF">niasHS_010848</name>
</gene>
<evidence type="ECO:0000313" key="3">
    <source>
        <dbReference type="EMBL" id="KAL3083046.1"/>
    </source>
</evidence>
<feature type="region of interest" description="Disordered" evidence="1">
    <location>
        <begin position="38"/>
        <end position="86"/>
    </location>
</feature>
<sequence>MFLLLFASFASNLILLAKRIDGFSANVHQSLVVQLSALSQQQQRKGTENENGKGKGEKKISGERERVVRHQQQQKRKTKRTKCDRLSETQKYAKLERVGGRNQIFLAASPREAGRNFPALMPKKGDRWGGNAEEEPTAEMPFMDFSLQMDDDGPPIGASLAAGQPQIVEECDEQCHEIERKLNDVVEKNWQMAKAREAKGSVFLMDDDAEEETGQTEDESDGGATDANWATAPRGRGGGETQRIRRNGCHLERFVPIGNCTKHGFEEAMGDEKLCTACQGIYVLNRECFPMFVNSVVCDRREFECIYDRFSGGAQGKCRPKVLSFKVMRNRGIGEECEQWGFEYIEVPVACECYLSKRSMWLEAVPPSMGDEHLL</sequence>
<dbReference type="PANTHER" id="PTHR33995">
    <property type="entry name" value="PROTEIN CBG18546"/>
    <property type="match status" value="1"/>
</dbReference>
<feature type="region of interest" description="Disordered" evidence="1">
    <location>
        <begin position="209"/>
        <end position="242"/>
    </location>
</feature>
<feature type="compositionally biased region" description="Basic and acidic residues" evidence="1">
    <location>
        <begin position="45"/>
        <end position="68"/>
    </location>
</feature>
<feature type="compositionally biased region" description="Acidic residues" evidence="1">
    <location>
        <begin position="209"/>
        <end position="221"/>
    </location>
</feature>
<feature type="signal peptide" evidence="2">
    <location>
        <begin position="1"/>
        <end position="17"/>
    </location>
</feature>
<feature type="compositionally biased region" description="Basic residues" evidence="1">
    <location>
        <begin position="69"/>
        <end position="80"/>
    </location>
</feature>
<dbReference type="InterPro" id="IPR029034">
    <property type="entry name" value="Cystine-knot_cytokine"/>
</dbReference>
<keyword evidence="4" id="KW-1185">Reference proteome</keyword>
<evidence type="ECO:0000313" key="4">
    <source>
        <dbReference type="Proteomes" id="UP001620645"/>
    </source>
</evidence>
<proteinExistence type="predicted"/>